<feature type="transmembrane region" description="Helical" evidence="1">
    <location>
        <begin position="111"/>
        <end position="133"/>
    </location>
</feature>
<keyword evidence="1" id="KW-0812">Transmembrane</keyword>
<dbReference type="Proteomes" id="UP001156641">
    <property type="component" value="Unassembled WGS sequence"/>
</dbReference>
<feature type="transmembrane region" description="Helical" evidence="1">
    <location>
        <begin position="154"/>
        <end position="177"/>
    </location>
</feature>
<feature type="transmembrane region" description="Helical" evidence="1">
    <location>
        <begin position="183"/>
        <end position="202"/>
    </location>
</feature>
<keyword evidence="1" id="KW-1133">Transmembrane helix</keyword>
<keyword evidence="1" id="KW-0472">Membrane</keyword>
<sequence length="265" mass="27826">MLLAVSLCLMAGYDLPGILFARRRESVPRIGALHIAFTSFCAYALSHVLGAPALSAAAIRLRLYAQWRVPAAGIARIVAISGSMFTFGLLTLLGLLLLLDPVAMPLFGHAVPAWALRAVGAALVFAMALYVAAVGGRTSVVIFRQRLALPGPRLALLQVFYGCADISTACAILYVVLPDTPGLSYAHVLGVYLAAFAAGIFSGLPAGVGVFDSVLLLGLSVYLSPATALGAILLFRVLYFLAPACAAALCYAGNELWTNTRKRKS</sequence>
<protein>
    <submittedName>
        <fullName evidence="2">Uncharacterized protein</fullName>
    </submittedName>
</protein>
<feature type="transmembrane region" description="Helical" evidence="1">
    <location>
        <begin position="240"/>
        <end position="257"/>
    </location>
</feature>
<evidence type="ECO:0000313" key="2">
    <source>
        <dbReference type="EMBL" id="GLR65914.1"/>
    </source>
</evidence>
<evidence type="ECO:0000256" key="1">
    <source>
        <dbReference type="SAM" id="Phobius"/>
    </source>
</evidence>
<comment type="caution">
    <text evidence="2">The sequence shown here is derived from an EMBL/GenBank/DDBJ whole genome shotgun (WGS) entry which is preliminary data.</text>
</comment>
<keyword evidence="3" id="KW-1185">Reference proteome</keyword>
<accession>A0ABQ6A168</accession>
<reference evidence="3" key="1">
    <citation type="journal article" date="2019" name="Int. J. Syst. Evol. Microbiol.">
        <title>The Global Catalogue of Microorganisms (GCM) 10K type strain sequencing project: providing services to taxonomists for standard genome sequencing and annotation.</title>
        <authorList>
            <consortium name="The Broad Institute Genomics Platform"/>
            <consortium name="The Broad Institute Genome Sequencing Center for Infectious Disease"/>
            <person name="Wu L."/>
            <person name="Ma J."/>
        </authorList>
    </citation>
    <scope>NUCLEOTIDE SEQUENCE [LARGE SCALE GENOMIC DNA]</scope>
    <source>
        <strain evidence="3">NBRC 112502</strain>
    </source>
</reference>
<feature type="transmembrane region" description="Helical" evidence="1">
    <location>
        <begin position="214"/>
        <end position="234"/>
    </location>
</feature>
<feature type="transmembrane region" description="Helical" evidence="1">
    <location>
        <begin position="31"/>
        <end position="54"/>
    </location>
</feature>
<name>A0ABQ6A168_9PROT</name>
<evidence type="ECO:0000313" key="3">
    <source>
        <dbReference type="Proteomes" id="UP001156641"/>
    </source>
</evidence>
<gene>
    <name evidence="2" type="ORF">GCM10010909_05920</name>
</gene>
<organism evidence="2 3">
    <name type="scientific">Acidocella aquatica</name>
    <dbReference type="NCBI Taxonomy" id="1922313"/>
    <lineage>
        <taxon>Bacteria</taxon>
        <taxon>Pseudomonadati</taxon>
        <taxon>Pseudomonadota</taxon>
        <taxon>Alphaproteobacteria</taxon>
        <taxon>Acetobacterales</taxon>
        <taxon>Acidocellaceae</taxon>
        <taxon>Acidocella</taxon>
    </lineage>
</organism>
<feature type="transmembrane region" description="Helical" evidence="1">
    <location>
        <begin position="74"/>
        <end position="99"/>
    </location>
</feature>
<proteinExistence type="predicted"/>
<dbReference type="EMBL" id="BSOS01000007">
    <property type="protein sequence ID" value="GLR65914.1"/>
    <property type="molecule type" value="Genomic_DNA"/>
</dbReference>